<comment type="subcellular location">
    <subcellularLocation>
        <location evidence="4">Cytoplasm</location>
    </subcellularLocation>
    <text evidence="4">Assembles at midcell at the inner surface of the cytoplasmic membrane.</text>
</comment>
<feature type="binding site" evidence="4">
    <location>
        <position position="148"/>
    </location>
    <ligand>
        <name>GTP</name>
        <dbReference type="ChEBI" id="CHEBI:37565"/>
    </ligand>
</feature>
<dbReference type="HAMAP" id="MF_00909">
    <property type="entry name" value="FtsZ"/>
    <property type="match status" value="1"/>
</dbReference>
<evidence type="ECO:0000256" key="3">
    <source>
        <dbReference type="ARBA" id="ARBA00023134"/>
    </source>
</evidence>
<feature type="region of interest" description="Disordered" evidence="7">
    <location>
        <begin position="348"/>
        <end position="367"/>
    </location>
</feature>
<dbReference type="EMBL" id="CP019645">
    <property type="protein sequence ID" value="AQQ58788.1"/>
    <property type="molecule type" value="Genomic_DNA"/>
</dbReference>
<feature type="region of interest" description="Disordered" evidence="7">
    <location>
        <begin position="377"/>
        <end position="400"/>
    </location>
</feature>
<reference evidence="11 12" key="1">
    <citation type="journal article" date="2014" name="Genome Announc.">
        <title>Draft genome sequences of eight enterohepatic helicobacter species isolated from both laboratory and wild rodents.</title>
        <authorList>
            <person name="Sheh A."/>
            <person name="Shen Z."/>
            <person name="Fox J.G."/>
        </authorList>
    </citation>
    <scope>NUCLEOTIDE SEQUENCE [LARGE SCALE GENOMIC DNA]</scope>
    <source>
        <strain evidence="11 12">ATCC 49320</strain>
    </source>
</reference>
<feature type="binding site" evidence="4">
    <location>
        <begin position="29"/>
        <end position="33"/>
    </location>
    <ligand>
        <name>GTP</name>
        <dbReference type="ChEBI" id="CHEBI:37565"/>
    </ligand>
</feature>
<keyword evidence="2 4" id="KW-0547">Nucleotide-binding</keyword>
<gene>
    <name evidence="4 11" type="primary">ftsZ</name>
    <name evidence="11" type="ORF">LS79_006365</name>
    <name evidence="10" type="ORF">XJ32_00290</name>
</gene>
<name>A0A099UZW9_9HELI</name>
<feature type="domain" description="Tubulin/FtsZ GTPase" evidence="8">
    <location>
        <begin position="21"/>
        <end position="214"/>
    </location>
</feature>
<comment type="similarity">
    <text evidence="1 4 6">Belongs to the FtsZ family.</text>
</comment>
<dbReference type="KEGG" id="hbl:XJ32_00290"/>
<dbReference type="GO" id="GO:0032153">
    <property type="term" value="C:cell division site"/>
    <property type="evidence" value="ECO:0007669"/>
    <property type="project" value="UniProtKB-UniRule"/>
</dbReference>
<dbReference type="Proteomes" id="UP000188298">
    <property type="component" value="Chromosome"/>
</dbReference>
<dbReference type="PROSITE" id="PS01135">
    <property type="entry name" value="FTSZ_2"/>
    <property type="match status" value="1"/>
</dbReference>
<dbReference type="InterPro" id="IPR020805">
    <property type="entry name" value="Cell_div_FtsZ_CS"/>
</dbReference>
<dbReference type="GO" id="GO:0000917">
    <property type="term" value="P:division septum assembly"/>
    <property type="evidence" value="ECO:0007669"/>
    <property type="project" value="UniProtKB-KW"/>
</dbReference>
<evidence type="ECO:0000259" key="9">
    <source>
        <dbReference type="SMART" id="SM00865"/>
    </source>
</evidence>
<dbReference type="Gene3D" id="3.30.1330.20">
    <property type="entry name" value="Tubulin/FtsZ, C-terminal domain"/>
    <property type="match status" value="1"/>
</dbReference>
<dbReference type="AlphaFoldDB" id="A0A099UZW9"/>
<dbReference type="Proteomes" id="UP000029857">
    <property type="component" value="Unassembled WGS sequence"/>
</dbReference>
<dbReference type="GO" id="GO:0051258">
    <property type="term" value="P:protein polymerization"/>
    <property type="evidence" value="ECO:0007669"/>
    <property type="project" value="UniProtKB-UniRule"/>
</dbReference>
<evidence type="ECO:0000259" key="8">
    <source>
        <dbReference type="SMART" id="SM00864"/>
    </source>
</evidence>
<organism evidence="11 12">
    <name type="scientific">Helicobacter bilis</name>
    <dbReference type="NCBI Taxonomy" id="37372"/>
    <lineage>
        <taxon>Bacteria</taxon>
        <taxon>Pseudomonadati</taxon>
        <taxon>Campylobacterota</taxon>
        <taxon>Epsilonproteobacteria</taxon>
        <taxon>Campylobacterales</taxon>
        <taxon>Helicobacteraceae</taxon>
        <taxon>Helicobacter</taxon>
    </lineage>
</organism>
<dbReference type="Pfam" id="PF00091">
    <property type="entry name" value="Tubulin"/>
    <property type="match status" value="1"/>
</dbReference>
<evidence type="ECO:0000313" key="10">
    <source>
        <dbReference type="EMBL" id="AQQ58788.1"/>
    </source>
</evidence>
<dbReference type="Gene3D" id="3.40.50.1440">
    <property type="entry name" value="Tubulin/FtsZ, GTPase domain"/>
    <property type="match status" value="1"/>
</dbReference>
<dbReference type="GO" id="GO:0005525">
    <property type="term" value="F:GTP binding"/>
    <property type="evidence" value="ECO:0007669"/>
    <property type="project" value="UniProtKB-UniRule"/>
</dbReference>
<feature type="domain" description="Tubulin/FtsZ 2-layer sandwich" evidence="9">
    <location>
        <begin position="218"/>
        <end position="337"/>
    </location>
</feature>
<feature type="binding site" evidence="4">
    <location>
        <position position="196"/>
    </location>
    <ligand>
        <name>GTP</name>
        <dbReference type="ChEBI" id="CHEBI:37565"/>
    </ligand>
</feature>
<dbReference type="SMART" id="SM00864">
    <property type="entry name" value="Tubulin"/>
    <property type="match status" value="1"/>
</dbReference>
<keyword evidence="4 6" id="KW-0131">Cell cycle</keyword>
<keyword evidence="4 6" id="KW-0717">Septation</keyword>
<dbReference type="CDD" id="cd02201">
    <property type="entry name" value="FtsZ_type1"/>
    <property type="match status" value="1"/>
</dbReference>
<protein>
    <recommendedName>
        <fullName evidence="4 5">Cell division protein FtsZ</fullName>
    </recommendedName>
</protein>
<dbReference type="InterPro" id="IPR024757">
    <property type="entry name" value="FtsZ_C"/>
</dbReference>
<dbReference type="PANTHER" id="PTHR30314:SF3">
    <property type="entry name" value="MITOCHONDRIAL DIVISION PROTEIN FSZA"/>
    <property type="match status" value="1"/>
</dbReference>
<evidence type="ECO:0000256" key="1">
    <source>
        <dbReference type="ARBA" id="ARBA00009690"/>
    </source>
</evidence>
<dbReference type="SUPFAM" id="SSF52490">
    <property type="entry name" value="Tubulin nucleotide-binding domain-like"/>
    <property type="match status" value="1"/>
</dbReference>
<dbReference type="SUPFAM" id="SSF55307">
    <property type="entry name" value="Tubulin C-terminal domain-like"/>
    <property type="match status" value="1"/>
</dbReference>
<evidence type="ECO:0000256" key="5">
    <source>
        <dbReference type="NCBIfam" id="TIGR00065"/>
    </source>
</evidence>
<dbReference type="EMBL" id="JRPJ02000019">
    <property type="protein sequence ID" value="TLE10320.1"/>
    <property type="molecule type" value="Genomic_DNA"/>
</dbReference>
<feature type="binding site" evidence="4">
    <location>
        <begin position="117"/>
        <end position="119"/>
    </location>
    <ligand>
        <name>GTP</name>
        <dbReference type="ChEBI" id="CHEBI:37565"/>
    </ligand>
</feature>
<keyword evidence="4" id="KW-0963">Cytoplasm</keyword>
<dbReference type="InterPro" id="IPR000158">
    <property type="entry name" value="Cell_div_FtsZ"/>
</dbReference>
<sequence length="400" mass="42923">MNNNEVDLREIPNEEIGHAPVITVVGVGGGGNNTIRHLKNKGTFSSIRLMIANTDLQHMHNSPVSNHIVLGRKLTKGLGAGMKPEKGKQAAEESYDDIKQALQGSDLIIIAAGLGGGTGTGAAPVFAKAAQETGALTIGVVTKPFAYEGSRRAKLAEEGLKELHEVCDSIVVIPNTKLLSVIGKNTGYKESMSYVDDVVARAVNGISSVILNNSDEGINVDFEDLRTVMSHRGLALMGIGEGQGENAADDAITNAIHSPLFDNMSINGSMGVIVNYEFNSNFPFVAISESMAIIQEAARDDADIIFGTMPRDDFEMDKVRVSIIATGFETNKQQEIPAKPQVATQVAQPQQEVAGQQAQKEPNLFTSTPDIFVHRATKISSGDYDDDDLDTPTYIRNQKD</sequence>
<dbReference type="InterPro" id="IPR003008">
    <property type="entry name" value="Tubulin_FtsZ_GTPase"/>
</dbReference>
<comment type="subunit">
    <text evidence="4">Homodimer. Polymerizes to form a dynamic ring structure in a strictly GTP-dependent manner. Interacts directly with several other division proteins.</text>
</comment>
<dbReference type="NCBIfam" id="TIGR00065">
    <property type="entry name" value="ftsZ"/>
    <property type="match status" value="1"/>
</dbReference>
<evidence type="ECO:0000256" key="4">
    <source>
        <dbReference type="HAMAP-Rule" id="MF_00909"/>
    </source>
</evidence>
<dbReference type="GO" id="GO:0043093">
    <property type="term" value="P:FtsZ-dependent cytokinesis"/>
    <property type="evidence" value="ECO:0007669"/>
    <property type="project" value="UniProtKB-UniRule"/>
</dbReference>
<dbReference type="Pfam" id="PF12327">
    <property type="entry name" value="FtsZ_C"/>
    <property type="match status" value="1"/>
</dbReference>
<reference evidence="10 13" key="2">
    <citation type="submission" date="2017-02" db="EMBL/GenBank/DDBJ databases">
        <title>Whole genome sequencing of Helicobacter bilis strain AAQJH.</title>
        <authorList>
            <person name="Conlan S."/>
            <person name="Thomas P.J."/>
            <person name="Mullikin J."/>
            <person name="Palmore T.N."/>
            <person name="Frank K.M."/>
            <person name="Segre J.A."/>
        </authorList>
    </citation>
    <scope>NUCLEOTIDE SEQUENCE [LARGE SCALE GENOMIC DNA]</scope>
    <source>
        <strain evidence="10 13">AAQJH</strain>
    </source>
</reference>
<dbReference type="GO" id="GO:0003924">
    <property type="term" value="F:GTPase activity"/>
    <property type="evidence" value="ECO:0007669"/>
    <property type="project" value="UniProtKB-UniRule"/>
</dbReference>
<dbReference type="PRINTS" id="PR00423">
    <property type="entry name" value="CELLDVISFTSZ"/>
</dbReference>
<dbReference type="InterPro" id="IPR037103">
    <property type="entry name" value="Tubulin/FtsZ-like_C"/>
</dbReference>
<evidence type="ECO:0000313" key="12">
    <source>
        <dbReference type="Proteomes" id="UP000029857"/>
    </source>
</evidence>
<dbReference type="SMART" id="SM00865">
    <property type="entry name" value="Tubulin_C"/>
    <property type="match status" value="1"/>
</dbReference>
<evidence type="ECO:0000256" key="2">
    <source>
        <dbReference type="ARBA" id="ARBA00022741"/>
    </source>
</evidence>
<evidence type="ECO:0000256" key="6">
    <source>
        <dbReference type="RuleBase" id="RU000631"/>
    </source>
</evidence>
<dbReference type="InterPro" id="IPR018316">
    <property type="entry name" value="Tubulin/FtsZ_2-layer-sand-dom"/>
</dbReference>
<dbReference type="GO" id="GO:0005737">
    <property type="term" value="C:cytoplasm"/>
    <property type="evidence" value="ECO:0007669"/>
    <property type="project" value="UniProtKB-SubCell"/>
</dbReference>
<dbReference type="InterPro" id="IPR036525">
    <property type="entry name" value="Tubulin/FtsZ_GTPase_sf"/>
</dbReference>
<feature type="binding site" evidence="4">
    <location>
        <position position="152"/>
    </location>
    <ligand>
        <name>GTP</name>
        <dbReference type="ChEBI" id="CHEBI:37565"/>
    </ligand>
</feature>
<proteinExistence type="inferred from homology"/>
<comment type="function">
    <text evidence="4 6">Essential cell division protein that forms a contractile ring structure (Z ring) at the future cell division site. The regulation of the ring assembly controls the timing and the location of cell division. One of the functions of the FtsZ ring is to recruit other cell division proteins to the septum to produce a new cell wall between the dividing cells. Binds GTP and shows GTPase activity.</text>
</comment>
<accession>A0A099UZW9</accession>
<dbReference type="PANTHER" id="PTHR30314">
    <property type="entry name" value="CELL DIVISION PROTEIN FTSZ-RELATED"/>
    <property type="match status" value="1"/>
</dbReference>
<feature type="compositionally biased region" description="Low complexity" evidence="7">
    <location>
        <begin position="348"/>
        <end position="359"/>
    </location>
</feature>
<keyword evidence="4 6" id="KW-0132">Cell division</keyword>
<dbReference type="RefSeq" id="WP_005219811.1">
    <property type="nucleotide sequence ID" value="NZ_CABKOK010000009.1"/>
</dbReference>
<reference evidence="11" key="3">
    <citation type="submission" date="2018-04" db="EMBL/GenBank/DDBJ databases">
        <authorList>
            <person name="Sheh A."/>
            <person name="Shen Z."/>
            <person name="Mannion A.J."/>
            <person name="Fox J.G."/>
        </authorList>
    </citation>
    <scope>NUCLEOTIDE SEQUENCE</scope>
    <source>
        <strain evidence="11">ATCC 49320</strain>
    </source>
</reference>
<dbReference type="SMR" id="A0A099UZW9"/>
<evidence type="ECO:0000313" key="13">
    <source>
        <dbReference type="Proteomes" id="UP000188298"/>
    </source>
</evidence>
<evidence type="ECO:0000256" key="7">
    <source>
        <dbReference type="SAM" id="MobiDB-lite"/>
    </source>
</evidence>
<dbReference type="InterPro" id="IPR008280">
    <property type="entry name" value="Tub_FtsZ_C"/>
</dbReference>
<keyword evidence="3 4" id="KW-0342">GTP-binding</keyword>
<dbReference type="InterPro" id="IPR045061">
    <property type="entry name" value="FtsZ/CetZ"/>
</dbReference>
<evidence type="ECO:0000313" key="11">
    <source>
        <dbReference type="EMBL" id="TLE10320.1"/>
    </source>
</evidence>